<reference evidence="1" key="1">
    <citation type="submission" date="2019-10" db="EMBL/GenBank/DDBJ databases">
        <title>The sequence and de novo assembly of the wild yak genome.</title>
        <authorList>
            <person name="Liu Y."/>
        </authorList>
    </citation>
    <scope>NUCLEOTIDE SEQUENCE [LARGE SCALE GENOMIC DNA]</scope>
    <source>
        <strain evidence="1">WY2019</strain>
    </source>
</reference>
<evidence type="ECO:0000313" key="2">
    <source>
        <dbReference type="Proteomes" id="UP000322234"/>
    </source>
</evidence>
<keyword evidence="2" id="KW-1185">Reference proteome</keyword>
<name>A0A6B0RN95_9CETA</name>
<comment type="caution">
    <text evidence="1">The sequence shown here is derived from an EMBL/GenBank/DDBJ whole genome shotgun (WGS) entry which is preliminary data.</text>
</comment>
<dbReference type="AlphaFoldDB" id="A0A6B0RN95"/>
<gene>
    <name evidence="1" type="ORF">E5288_WYG015505</name>
</gene>
<evidence type="ECO:0000313" key="1">
    <source>
        <dbReference type="EMBL" id="MXQ91325.1"/>
    </source>
</evidence>
<protein>
    <submittedName>
        <fullName evidence="1">Uncharacterized protein</fullName>
    </submittedName>
</protein>
<dbReference type="EMBL" id="VBQZ03000070">
    <property type="protein sequence ID" value="MXQ91325.1"/>
    <property type="molecule type" value="Genomic_DNA"/>
</dbReference>
<accession>A0A6B0RN95</accession>
<dbReference type="Proteomes" id="UP000322234">
    <property type="component" value="Unassembled WGS sequence"/>
</dbReference>
<proteinExistence type="predicted"/>
<sequence>MVQETFTVPFNTASLTWFGFQLMPSPQILPELETVLSRGMPREAALPPIFWLPLLSAVYAQLNDTQEVEEDACIQVLPLVVSESVQGSSSFHVNGSLILHSIAKIHDALYSLVLDEITVKTFGKMRILGTS</sequence>
<organism evidence="1 2">
    <name type="scientific">Bos mutus</name>
    <name type="common">wild yak</name>
    <dbReference type="NCBI Taxonomy" id="72004"/>
    <lineage>
        <taxon>Eukaryota</taxon>
        <taxon>Metazoa</taxon>
        <taxon>Chordata</taxon>
        <taxon>Craniata</taxon>
        <taxon>Vertebrata</taxon>
        <taxon>Euteleostomi</taxon>
        <taxon>Mammalia</taxon>
        <taxon>Eutheria</taxon>
        <taxon>Laurasiatheria</taxon>
        <taxon>Artiodactyla</taxon>
        <taxon>Ruminantia</taxon>
        <taxon>Pecora</taxon>
        <taxon>Bovidae</taxon>
        <taxon>Bovinae</taxon>
        <taxon>Bos</taxon>
    </lineage>
</organism>